<dbReference type="Gene3D" id="3.80.10.10">
    <property type="entry name" value="Ribonuclease Inhibitor"/>
    <property type="match status" value="1"/>
</dbReference>
<dbReference type="Proteomes" id="UP000266673">
    <property type="component" value="Unassembled WGS sequence"/>
</dbReference>
<evidence type="ECO:0008006" key="4">
    <source>
        <dbReference type="Google" id="ProtNLM"/>
    </source>
</evidence>
<dbReference type="OrthoDB" id="2382369at2759"/>
<feature type="region of interest" description="Disordered" evidence="1">
    <location>
        <begin position="1"/>
        <end position="33"/>
    </location>
</feature>
<dbReference type="InterPro" id="IPR032675">
    <property type="entry name" value="LRR_dom_sf"/>
</dbReference>
<evidence type="ECO:0000313" key="3">
    <source>
        <dbReference type="Proteomes" id="UP000266673"/>
    </source>
</evidence>
<dbReference type="AlphaFoldDB" id="A0A397V281"/>
<evidence type="ECO:0000256" key="1">
    <source>
        <dbReference type="SAM" id="MobiDB-lite"/>
    </source>
</evidence>
<proteinExistence type="predicted"/>
<sequence>MVVESISIPPIRRNSSKNSNSNNTSNSVTEHRNMRRNIYRTNRNFLEFLQLATIESINFCDEISKSLDSAKRQTALLLEQSDSLKSQCFDFILLEMATLIADTLREIFEYHKDDPQTLHNLITVNRLWCCQAIPLLWRRPFEMTTQDKYHLIIRTYVMCLSDKALSRFMFVGIKLDDFKKPFFNYPTYLQNFDSEKFRLALNIWIRMNAMISTGITKRKPLNTFCKPLKKIFGPIVKDCYKISPQNLFYKALNKCIEPFIQDYYATHPNFSVIKEVTDLLFSRCNRLKNFKIYFGDEHTLSPAEMNFALLTIKHNALLNLQKFELVIRPPSLNIDDLQNMNNALTNLFTMMSKYATKIQEMTIKSYTNNLPTKVHTSLYRLIESQRTLQSFMSDYIWDPSSPSIFTALLNQSHSLTQLRLWGLTHFDNSLVLGLLEWNALEVLELMGCPASAFPVSACFTKGQLRIRNLYLGNGYCSYPIITTNLIRMINLNLQKLVVEGATPEIIDAVTINCPQLTHLSLCAYQDIFESLPRLLSTLSLLETLILGNREQFIFTDDTILRFSQSIPPSLCALFLNFNISSQSLRVLLTECSAPLHRLELHQIQNKELELFSLLIQYTQNNKSLKELKLYLSHSSSYTDPVSLDVLKNAKKYFTIVGQDTKHSYSLW</sequence>
<feature type="compositionally biased region" description="Low complexity" evidence="1">
    <location>
        <begin position="1"/>
        <end position="27"/>
    </location>
</feature>
<comment type="caution">
    <text evidence="2">The sequence shown here is derived from an EMBL/GenBank/DDBJ whole genome shotgun (WGS) entry which is preliminary data.</text>
</comment>
<protein>
    <recommendedName>
        <fullName evidence="4">F-box domain-containing protein</fullName>
    </recommendedName>
</protein>
<reference evidence="2 3" key="1">
    <citation type="submission" date="2018-06" db="EMBL/GenBank/DDBJ databases">
        <title>Comparative genomics reveals the genomic features of Rhizophagus irregularis, R. cerebriforme, R. diaphanum and Gigaspora rosea, and their symbiotic lifestyle signature.</title>
        <authorList>
            <person name="Morin E."/>
            <person name="San Clemente H."/>
            <person name="Chen E.C.H."/>
            <person name="De La Providencia I."/>
            <person name="Hainaut M."/>
            <person name="Kuo A."/>
            <person name="Kohler A."/>
            <person name="Murat C."/>
            <person name="Tang N."/>
            <person name="Roy S."/>
            <person name="Loubradou J."/>
            <person name="Henrissat B."/>
            <person name="Grigoriev I.V."/>
            <person name="Corradi N."/>
            <person name="Roux C."/>
            <person name="Martin F.M."/>
        </authorList>
    </citation>
    <scope>NUCLEOTIDE SEQUENCE [LARGE SCALE GENOMIC DNA]</scope>
    <source>
        <strain evidence="2 3">DAOM 194757</strain>
    </source>
</reference>
<accession>A0A397V281</accession>
<organism evidence="2 3">
    <name type="scientific">Gigaspora rosea</name>
    <dbReference type="NCBI Taxonomy" id="44941"/>
    <lineage>
        <taxon>Eukaryota</taxon>
        <taxon>Fungi</taxon>
        <taxon>Fungi incertae sedis</taxon>
        <taxon>Mucoromycota</taxon>
        <taxon>Glomeromycotina</taxon>
        <taxon>Glomeromycetes</taxon>
        <taxon>Diversisporales</taxon>
        <taxon>Gigasporaceae</taxon>
        <taxon>Gigaspora</taxon>
    </lineage>
</organism>
<gene>
    <name evidence="2" type="ORF">C2G38_2191038</name>
</gene>
<evidence type="ECO:0000313" key="2">
    <source>
        <dbReference type="EMBL" id="RIB16031.1"/>
    </source>
</evidence>
<dbReference type="SUPFAM" id="SSF52047">
    <property type="entry name" value="RNI-like"/>
    <property type="match status" value="1"/>
</dbReference>
<keyword evidence="3" id="KW-1185">Reference proteome</keyword>
<name>A0A397V281_9GLOM</name>
<dbReference type="EMBL" id="QKWP01000706">
    <property type="protein sequence ID" value="RIB16031.1"/>
    <property type="molecule type" value="Genomic_DNA"/>
</dbReference>